<reference evidence="1" key="1">
    <citation type="submission" date="2022-04" db="EMBL/GenBank/DDBJ databases">
        <title>Genome of the entomopathogenic fungus Entomophthora muscae.</title>
        <authorList>
            <person name="Elya C."/>
            <person name="Lovett B.R."/>
            <person name="Lee E."/>
            <person name="Macias A.M."/>
            <person name="Hajek A.E."/>
            <person name="De Bivort B.L."/>
            <person name="Kasson M.T."/>
            <person name="De Fine Licht H.H."/>
            <person name="Stajich J.E."/>
        </authorList>
    </citation>
    <scope>NUCLEOTIDE SEQUENCE</scope>
    <source>
        <strain evidence="1">Berkeley</strain>
    </source>
</reference>
<name>A0ACC2TKB3_9FUNG</name>
<dbReference type="EMBL" id="QTSX02002843">
    <property type="protein sequence ID" value="KAJ9074931.1"/>
    <property type="molecule type" value="Genomic_DNA"/>
</dbReference>
<accession>A0ACC2TKB3</accession>
<sequence>MLMYGANYQDKATTLLNQLDAASTDLIIPHMPQNDWSYAVAKKALLYKFGSIARVTEQKNKCLMIQFQKDKSIAEFSDHFYLEAQVLTGSGSLTVHDAHIALRSAVKPYEVLYCTLMTVFQDNCSIDSMM</sequence>
<organism evidence="1 2">
    <name type="scientific">Entomophthora muscae</name>
    <dbReference type="NCBI Taxonomy" id="34485"/>
    <lineage>
        <taxon>Eukaryota</taxon>
        <taxon>Fungi</taxon>
        <taxon>Fungi incertae sedis</taxon>
        <taxon>Zoopagomycota</taxon>
        <taxon>Entomophthoromycotina</taxon>
        <taxon>Entomophthoromycetes</taxon>
        <taxon>Entomophthorales</taxon>
        <taxon>Entomophthoraceae</taxon>
        <taxon>Entomophthora</taxon>
    </lineage>
</organism>
<comment type="caution">
    <text evidence="1">The sequence shown here is derived from an EMBL/GenBank/DDBJ whole genome shotgun (WGS) entry which is preliminary data.</text>
</comment>
<dbReference type="Proteomes" id="UP001165960">
    <property type="component" value="Unassembled WGS sequence"/>
</dbReference>
<keyword evidence="2" id="KW-1185">Reference proteome</keyword>
<evidence type="ECO:0000313" key="2">
    <source>
        <dbReference type="Proteomes" id="UP001165960"/>
    </source>
</evidence>
<gene>
    <name evidence="1" type="ORF">DSO57_1001404</name>
</gene>
<protein>
    <submittedName>
        <fullName evidence="1">Uncharacterized protein</fullName>
    </submittedName>
</protein>
<evidence type="ECO:0000313" key="1">
    <source>
        <dbReference type="EMBL" id="KAJ9074931.1"/>
    </source>
</evidence>
<proteinExistence type="predicted"/>